<dbReference type="PANTHER" id="PTHR33361">
    <property type="entry name" value="GLR0591 PROTEIN"/>
    <property type="match status" value="1"/>
</dbReference>
<feature type="chain" id="PRO_5044236454" evidence="1">
    <location>
        <begin position="27"/>
        <end position="607"/>
    </location>
</feature>
<dbReference type="AlphaFoldDB" id="A0AB39KUB2"/>
<feature type="signal peptide" evidence="1">
    <location>
        <begin position="1"/>
        <end position="26"/>
    </location>
</feature>
<dbReference type="RefSeq" id="WP_369060264.1">
    <property type="nucleotide sequence ID" value="NZ_CP158375.1"/>
</dbReference>
<evidence type="ECO:0000256" key="1">
    <source>
        <dbReference type="SAM" id="SignalP"/>
    </source>
</evidence>
<dbReference type="InterPro" id="IPR010281">
    <property type="entry name" value="DUF885"/>
</dbReference>
<sequence>MTQMITRRPLLLGLPLAALVATQSQAQTAAPQAEDARLLAFLDKAFDEARLLSPEGMTALGLKTDNNKLNDYTDAARTKALALSERQLALMKAEFQPSRLSHAGQLSYQLFERSVATQRENYRWRHYNFPISTNGTPAGGIPVMLINRHRVDDVADARAYVARLMEVERVMKEVAANVREQARMGIVPPKMVFAPARGDAKAVLVGAPFTDGADTPVFADFKAKVGKLQIPDSEKQALTAEASAALTGPFKRGFDVFFAVLDEIEPLAKSNDGAWRLPDGAAYYASRLRFSTTTDLTADQIHQIGLDQVRAIHAEMEALKPRLGFAGSLPELFKHVRTAPELKYPNTEAGREQYLTDARAAIALAMREAPKFFHRLPKAALEVRAVEKWRQETAAVAFYNAPTLDGSRPGIYYVNLADMNEVQKPQGEAIAFHEGAPGHHFQIALAQELDGVPKFRRTGGYGVYSEGWGLYSERLAKEMGGYKEPYAEFGMLSLQLWRAIRLVVDTGVHHKRWSREQTVSYFRDNSPNSERDINKEVDRYINNPGQATSYMIGQLEIAKLRAKATKALGSRFDIRDFHDAVLANGGLPLDILAQEVDRYIAGAAKGA</sequence>
<proteinExistence type="predicted"/>
<evidence type="ECO:0000313" key="2">
    <source>
        <dbReference type="EMBL" id="XDO97200.1"/>
    </source>
</evidence>
<dbReference type="Pfam" id="PF05960">
    <property type="entry name" value="DUF885"/>
    <property type="match status" value="1"/>
</dbReference>
<reference evidence="2" key="1">
    <citation type="submission" date="2024-06" db="EMBL/GenBank/DDBJ databases">
        <title>Caulobacter inopinatus, sp. nov.</title>
        <authorList>
            <person name="Donachie S.P."/>
        </authorList>
    </citation>
    <scope>NUCLEOTIDE SEQUENCE</scope>
    <source>
        <strain evidence="2">73W</strain>
    </source>
</reference>
<accession>A0AB39KUB2</accession>
<name>A0AB39KUB2_9CAUL</name>
<dbReference type="PANTHER" id="PTHR33361:SF16">
    <property type="entry name" value="DUF885 DOMAIN-CONTAINING PROTEIN"/>
    <property type="match status" value="1"/>
</dbReference>
<dbReference type="EMBL" id="CP158375">
    <property type="protein sequence ID" value="XDO97200.1"/>
    <property type="molecule type" value="Genomic_DNA"/>
</dbReference>
<gene>
    <name evidence="2" type="ORF">ABOZ73_01920</name>
</gene>
<protein>
    <submittedName>
        <fullName evidence="2">DUF885 domain-containing protein</fullName>
    </submittedName>
</protein>
<keyword evidence="1" id="KW-0732">Signal</keyword>
<organism evidence="2">
    <name type="scientific">Caulobacter sp. 73W</name>
    <dbReference type="NCBI Taxonomy" id="3161137"/>
    <lineage>
        <taxon>Bacteria</taxon>
        <taxon>Pseudomonadati</taxon>
        <taxon>Pseudomonadota</taxon>
        <taxon>Alphaproteobacteria</taxon>
        <taxon>Caulobacterales</taxon>
        <taxon>Caulobacteraceae</taxon>
        <taxon>Caulobacter</taxon>
    </lineage>
</organism>